<dbReference type="GO" id="GO:0042277">
    <property type="term" value="F:peptide binding"/>
    <property type="evidence" value="ECO:0007669"/>
    <property type="project" value="TreeGrafter"/>
</dbReference>
<dbReference type="EC" id="3.4.11.2" evidence="4"/>
<dbReference type="InterPro" id="IPR012778">
    <property type="entry name" value="Pept_M1_aminopeptidase"/>
</dbReference>
<keyword evidence="7" id="KW-0645">Protease</keyword>
<evidence type="ECO:0000313" key="18">
    <source>
        <dbReference type="Proteomes" id="UP000293036"/>
    </source>
</evidence>
<evidence type="ECO:0000256" key="8">
    <source>
        <dbReference type="ARBA" id="ARBA00022723"/>
    </source>
</evidence>
<dbReference type="Pfam" id="PF17900">
    <property type="entry name" value="Peptidase_M1_N"/>
    <property type="match status" value="1"/>
</dbReference>
<dbReference type="InterPro" id="IPR045357">
    <property type="entry name" value="Aminopeptidase_N-like_N"/>
</dbReference>
<accession>A0A4Q9V2X6</accession>
<keyword evidence="6 17" id="KW-0031">Aminopeptidase</keyword>
<dbReference type="InterPro" id="IPR014782">
    <property type="entry name" value="Peptidase_M1_dom"/>
</dbReference>
<evidence type="ECO:0000256" key="11">
    <source>
        <dbReference type="ARBA" id="ARBA00023049"/>
    </source>
</evidence>
<dbReference type="InterPro" id="IPR027268">
    <property type="entry name" value="Peptidase_M4/M1_CTD_sf"/>
</dbReference>
<feature type="domain" description="Aminopeptidase N-like N-terminal" evidence="16">
    <location>
        <begin position="21"/>
        <end position="195"/>
    </location>
</feature>
<evidence type="ECO:0000259" key="14">
    <source>
        <dbReference type="Pfam" id="PF01433"/>
    </source>
</evidence>
<dbReference type="CDD" id="cd09602">
    <property type="entry name" value="M1_APN"/>
    <property type="match status" value="1"/>
</dbReference>
<dbReference type="Gene3D" id="1.10.390.10">
    <property type="entry name" value="Neutral Protease Domain 2"/>
    <property type="match status" value="1"/>
</dbReference>
<evidence type="ECO:0000256" key="4">
    <source>
        <dbReference type="ARBA" id="ARBA00012564"/>
    </source>
</evidence>
<evidence type="ECO:0000259" key="15">
    <source>
        <dbReference type="Pfam" id="PF11838"/>
    </source>
</evidence>
<dbReference type="GO" id="GO:0016285">
    <property type="term" value="F:alanyl aminopeptidase activity"/>
    <property type="evidence" value="ECO:0007669"/>
    <property type="project" value="UniProtKB-EC"/>
</dbReference>
<dbReference type="InterPro" id="IPR050344">
    <property type="entry name" value="Peptidase_M1_aminopeptidases"/>
</dbReference>
<sequence>MSENLSRIEAQFRSSALFINSYQINLDVSEATSDSTTFQTHSRITFSQNKSCAIFVDFIGDSVQSVTLDGTALDFQFDGARIHLGEVDAGEHIVEVTATGIYSTSGEGLHRFKDPLDQQTYLYTQFEPADARRVFPNFEQPDLKATFDISISAPVSWTVLSNGEQISSSEIFTNSDGEECCTRSFATTPRMSTYLTAFIAGPYVAFHDEVTHDSQRTKLGFYCRATLAQYFALEDISTVTKQGLGLFPSAFGVSYPWGKYDSVFVPEYNLGAMENPGCVTFNEAAYIHRGQSTRAQREGRANTILHEMSHMWFGDYTTPRWWDDLWLKESFAEFMGAWGCAQATQYTEAWQSFAGRRLAWALQNDQYPTTHPIVADVPDLEAADQVFDGITYAKGAAVLRQLVAWVGEEAFFAGARAYFAAHPFGNATLDDLLIALEQASGKDVRFWAQQWLQTAGVSTLAVERHEDGVMIRQEGIEPLTGEKIIRPHRIKVSAWKASEEKLHRVAALDIELTTDVVIPWDQLGGAEIDAILPNDASLTYAKIAFDPKSLRAFLTMDVDDDLSRSVISTALWQAVRDAAITPREYLAYVAAMPQLADSALLSQRTQTLLFSIKNFEPATTRNELLEQLFMLAHEQIRSYGDIQNDQSLIWMRTLAAVGGLLPNNSDIVKECLARIRDQDLRWQLLIALAAHSHVTVEELDAELAKSASATDEVAYRQARASMPNTRAHTASLLVNSANELSNTHVQALVDGFSHPLHDDEARAALPHYFDCIEDIWNRYSQEIAERIVYGLYPASDLDSPHAELDLEHADKWLNKEGTPAALRKVILDCRDDHCRKLRAQTAAQTQ</sequence>
<dbReference type="Gene3D" id="2.60.40.1730">
    <property type="entry name" value="tricorn interacting facor f3 domain"/>
    <property type="match status" value="1"/>
</dbReference>
<dbReference type="NCBIfam" id="TIGR02412">
    <property type="entry name" value="pepN_strep_liv"/>
    <property type="match status" value="1"/>
</dbReference>
<evidence type="ECO:0000256" key="5">
    <source>
        <dbReference type="ARBA" id="ARBA00015611"/>
    </source>
</evidence>
<evidence type="ECO:0000256" key="6">
    <source>
        <dbReference type="ARBA" id="ARBA00022438"/>
    </source>
</evidence>
<evidence type="ECO:0000256" key="12">
    <source>
        <dbReference type="ARBA" id="ARBA00029811"/>
    </source>
</evidence>
<evidence type="ECO:0000256" key="3">
    <source>
        <dbReference type="ARBA" id="ARBA00010136"/>
    </source>
</evidence>
<organism evidence="17 18">
    <name type="scientific">Arcanobacterium bovis</name>
    <dbReference type="NCBI Taxonomy" id="2529275"/>
    <lineage>
        <taxon>Bacteria</taxon>
        <taxon>Bacillati</taxon>
        <taxon>Actinomycetota</taxon>
        <taxon>Actinomycetes</taxon>
        <taxon>Actinomycetales</taxon>
        <taxon>Actinomycetaceae</taxon>
        <taxon>Arcanobacterium</taxon>
    </lineage>
</organism>
<dbReference type="InterPro" id="IPR024571">
    <property type="entry name" value="ERAP1-like_C_dom"/>
</dbReference>
<comment type="caution">
    <text evidence="17">The sequence shown here is derived from an EMBL/GenBank/DDBJ whole genome shotgun (WGS) entry which is preliminary data.</text>
</comment>
<dbReference type="InterPro" id="IPR001930">
    <property type="entry name" value="Peptidase_M1"/>
</dbReference>
<name>A0A4Q9V2X6_9ACTO</name>
<dbReference type="PANTHER" id="PTHR11533">
    <property type="entry name" value="PROTEASE M1 ZINC METALLOPROTEASE"/>
    <property type="match status" value="1"/>
</dbReference>
<keyword evidence="11" id="KW-0482">Metalloprotease</keyword>
<dbReference type="GO" id="GO:0008270">
    <property type="term" value="F:zinc ion binding"/>
    <property type="evidence" value="ECO:0007669"/>
    <property type="project" value="InterPro"/>
</dbReference>
<keyword evidence="10" id="KW-0862">Zinc</keyword>
<dbReference type="GO" id="GO:0070006">
    <property type="term" value="F:metalloaminopeptidase activity"/>
    <property type="evidence" value="ECO:0007669"/>
    <property type="project" value="TreeGrafter"/>
</dbReference>
<dbReference type="GO" id="GO:0005737">
    <property type="term" value="C:cytoplasm"/>
    <property type="evidence" value="ECO:0007669"/>
    <property type="project" value="TreeGrafter"/>
</dbReference>
<keyword evidence="18" id="KW-1185">Reference proteome</keyword>
<protein>
    <recommendedName>
        <fullName evidence="5">Aminopeptidase N</fullName>
        <ecNumber evidence="4">3.4.11.2</ecNumber>
    </recommendedName>
    <alternativeName>
        <fullName evidence="12">Alanine aminopeptidase</fullName>
    </alternativeName>
    <alternativeName>
        <fullName evidence="13">Lysyl aminopeptidase</fullName>
    </alternativeName>
</protein>
<keyword evidence="8" id="KW-0479">Metal-binding</keyword>
<reference evidence="17 18" key="1">
    <citation type="submission" date="2019-02" db="EMBL/GenBank/DDBJ databases">
        <title>Arcanobacterium bovis sp. nov., isolated from the milk of a cow with mastitis.</title>
        <authorList>
            <person name="Sammra O."/>
            <person name="Foster G."/>
            <person name="Hassan A."/>
            <person name="Alssahen M."/>
            <person name="Laemmler C."/>
            <person name="Borowiak M."/>
            <person name="Malorny B."/>
            <person name="Abdulmawjood A."/>
        </authorList>
    </citation>
    <scope>NUCLEOTIDE SEQUENCE [LARGE SCALE GENOMIC DNA]</scope>
    <source>
        <strain evidence="17 18">C605018/01/1</strain>
    </source>
</reference>
<comment type="catalytic activity">
    <reaction evidence="1">
        <text>Release of an N-terminal amino acid, Xaa-|-Yaa- from a peptide, amide or arylamide. Xaa is preferably Ala, but may be most amino acids including Pro (slow action). When a terminal hydrophobic residue is followed by a prolyl residue, the two may be released as an intact Xaa-Pro dipeptide.</text>
        <dbReference type="EC" id="3.4.11.2"/>
    </reaction>
</comment>
<feature type="domain" description="Peptidase M1 membrane alanine aminopeptidase" evidence="14">
    <location>
        <begin position="240"/>
        <end position="451"/>
    </location>
</feature>
<dbReference type="SUPFAM" id="SSF55486">
    <property type="entry name" value="Metalloproteases ('zincins'), catalytic domain"/>
    <property type="match status" value="1"/>
</dbReference>
<dbReference type="GO" id="GO:0016020">
    <property type="term" value="C:membrane"/>
    <property type="evidence" value="ECO:0007669"/>
    <property type="project" value="TreeGrafter"/>
</dbReference>
<evidence type="ECO:0000256" key="10">
    <source>
        <dbReference type="ARBA" id="ARBA00022833"/>
    </source>
</evidence>
<dbReference type="Pfam" id="PF11838">
    <property type="entry name" value="ERAP1_C"/>
    <property type="match status" value="1"/>
</dbReference>
<dbReference type="OrthoDB" id="100605at2"/>
<dbReference type="GO" id="GO:0005615">
    <property type="term" value="C:extracellular space"/>
    <property type="evidence" value="ECO:0007669"/>
    <property type="project" value="TreeGrafter"/>
</dbReference>
<comment type="cofactor">
    <cofactor evidence="2">
        <name>Zn(2+)</name>
        <dbReference type="ChEBI" id="CHEBI:29105"/>
    </cofactor>
</comment>
<dbReference type="InterPro" id="IPR042097">
    <property type="entry name" value="Aminopeptidase_N-like_N_sf"/>
</dbReference>
<feature type="domain" description="ERAP1-like C-terminal" evidence="15">
    <location>
        <begin position="531"/>
        <end position="831"/>
    </location>
</feature>
<evidence type="ECO:0000313" key="17">
    <source>
        <dbReference type="EMBL" id="TBW22937.1"/>
    </source>
</evidence>
<evidence type="ECO:0000256" key="2">
    <source>
        <dbReference type="ARBA" id="ARBA00001947"/>
    </source>
</evidence>
<dbReference type="SUPFAM" id="SSF63737">
    <property type="entry name" value="Leukotriene A4 hydrolase N-terminal domain"/>
    <property type="match status" value="1"/>
</dbReference>
<evidence type="ECO:0000256" key="9">
    <source>
        <dbReference type="ARBA" id="ARBA00022801"/>
    </source>
</evidence>
<evidence type="ECO:0000256" key="1">
    <source>
        <dbReference type="ARBA" id="ARBA00000098"/>
    </source>
</evidence>
<dbReference type="EMBL" id="SJDT01000002">
    <property type="protein sequence ID" value="TBW22937.1"/>
    <property type="molecule type" value="Genomic_DNA"/>
</dbReference>
<evidence type="ECO:0000259" key="16">
    <source>
        <dbReference type="Pfam" id="PF17900"/>
    </source>
</evidence>
<keyword evidence="9 17" id="KW-0378">Hydrolase</keyword>
<comment type="similarity">
    <text evidence="3">Belongs to the peptidase M1 family.</text>
</comment>
<evidence type="ECO:0000256" key="13">
    <source>
        <dbReference type="ARBA" id="ARBA00031533"/>
    </source>
</evidence>
<dbReference type="GO" id="GO:0006508">
    <property type="term" value="P:proteolysis"/>
    <property type="evidence" value="ECO:0007669"/>
    <property type="project" value="UniProtKB-KW"/>
</dbReference>
<dbReference type="FunFam" id="2.60.40.1730:FF:000010">
    <property type="entry name" value="Putative aminopeptidase N"/>
    <property type="match status" value="1"/>
</dbReference>
<dbReference type="RefSeq" id="WP_131280079.1">
    <property type="nucleotide sequence ID" value="NZ_JBHSLR010000009.1"/>
</dbReference>
<proteinExistence type="inferred from homology"/>
<dbReference type="GO" id="GO:0043171">
    <property type="term" value="P:peptide catabolic process"/>
    <property type="evidence" value="ECO:0007669"/>
    <property type="project" value="TreeGrafter"/>
</dbReference>
<dbReference type="AlphaFoldDB" id="A0A4Q9V2X6"/>
<dbReference type="Pfam" id="PF01433">
    <property type="entry name" value="Peptidase_M1"/>
    <property type="match status" value="1"/>
</dbReference>
<dbReference type="PANTHER" id="PTHR11533:SF174">
    <property type="entry name" value="PUROMYCIN-SENSITIVE AMINOPEPTIDASE-RELATED"/>
    <property type="match status" value="1"/>
</dbReference>
<dbReference type="PRINTS" id="PR00756">
    <property type="entry name" value="ALADIPTASE"/>
</dbReference>
<dbReference type="Proteomes" id="UP000293036">
    <property type="component" value="Unassembled WGS sequence"/>
</dbReference>
<gene>
    <name evidence="17" type="primary">pepN</name>
    <name evidence="17" type="ORF">EZJ44_03315</name>
</gene>
<evidence type="ECO:0000256" key="7">
    <source>
        <dbReference type="ARBA" id="ARBA00022670"/>
    </source>
</evidence>